<protein>
    <recommendedName>
        <fullName evidence="1">Heterokaryon incompatibility domain-containing protein</fullName>
    </recommendedName>
</protein>
<reference evidence="2" key="1">
    <citation type="journal article" date="2020" name="Stud. Mycol.">
        <title>101 Dothideomycetes genomes: a test case for predicting lifestyles and emergence of pathogens.</title>
        <authorList>
            <person name="Haridas S."/>
            <person name="Albert R."/>
            <person name="Binder M."/>
            <person name="Bloem J."/>
            <person name="Labutti K."/>
            <person name="Salamov A."/>
            <person name="Andreopoulos B."/>
            <person name="Baker S."/>
            <person name="Barry K."/>
            <person name="Bills G."/>
            <person name="Bluhm B."/>
            <person name="Cannon C."/>
            <person name="Castanera R."/>
            <person name="Culley D."/>
            <person name="Daum C."/>
            <person name="Ezra D."/>
            <person name="Gonzalez J."/>
            <person name="Henrissat B."/>
            <person name="Kuo A."/>
            <person name="Liang C."/>
            <person name="Lipzen A."/>
            <person name="Lutzoni F."/>
            <person name="Magnuson J."/>
            <person name="Mondo S."/>
            <person name="Nolan M."/>
            <person name="Ohm R."/>
            <person name="Pangilinan J."/>
            <person name="Park H.-J."/>
            <person name="Ramirez L."/>
            <person name="Alfaro M."/>
            <person name="Sun H."/>
            <person name="Tritt A."/>
            <person name="Yoshinaga Y."/>
            <person name="Zwiers L.-H."/>
            <person name="Turgeon B."/>
            <person name="Goodwin S."/>
            <person name="Spatafora J."/>
            <person name="Crous P."/>
            <person name="Grigoriev I."/>
        </authorList>
    </citation>
    <scope>NUCLEOTIDE SEQUENCE</scope>
    <source>
        <strain evidence="2">CBS 121167</strain>
    </source>
</reference>
<dbReference type="AlphaFoldDB" id="A0A6A6B057"/>
<dbReference type="Proteomes" id="UP000799438">
    <property type="component" value="Unassembled WGS sequence"/>
</dbReference>
<feature type="domain" description="Heterokaryon incompatibility" evidence="1">
    <location>
        <begin position="58"/>
        <end position="143"/>
    </location>
</feature>
<evidence type="ECO:0000313" key="2">
    <source>
        <dbReference type="EMBL" id="KAF2136928.1"/>
    </source>
</evidence>
<feature type="non-terminal residue" evidence="2">
    <location>
        <position position="144"/>
    </location>
</feature>
<dbReference type="Pfam" id="PF06985">
    <property type="entry name" value="HET"/>
    <property type="match status" value="1"/>
</dbReference>
<dbReference type="PANTHER" id="PTHR24148">
    <property type="entry name" value="ANKYRIN REPEAT DOMAIN-CONTAINING PROTEIN 39 HOMOLOG-RELATED"/>
    <property type="match status" value="1"/>
</dbReference>
<dbReference type="EMBL" id="ML995509">
    <property type="protein sequence ID" value="KAF2136928.1"/>
    <property type="molecule type" value="Genomic_DNA"/>
</dbReference>
<accession>A0A6A6B057</accession>
<organism evidence="2 3">
    <name type="scientific">Aplosporella prunicola CBS 121167</name>
    <dbReference type="NCBI Taxonomy" id="1176127"/>
    <lineage>
        <taxon>Eukaryota</taxon>
        <taxon>Fungi</taxon>
        <taxon>Dikarya</taxon>
        <taxon>Ascomycota</taxon>
        <taxon>Pezizomycotina</taxon>
        <taxon>Dothideomycetes</taxon>
        <taxon>Dothideomycetes incertae sedis</taxon>
        <taxon>Botryosphaeriales</taxon>
        <taxon>Aplosporellaceae</taxon>
        <taxon>Aplosporella</taxon>
    </lineage>
</organism>
<dbReference type="OrthoDB" id="5386682at2759"/>
<gene>
    <name evidence="2" type="ORF">K452DRAFT_279237</name>
</gene>
<sequence>MSNGLIRSAIKALLPYRRFRYRPLENGYFRLLILHPGKRTDDLRCDIITEPLNTIINYFALSYVWGSPKPMRPYNLRTKYLGIGPNLEEALLSLRHEKLFLTLWVDALCINQGDLEERAQQVEHMYTIFKNAKKVVAWLGKEQE</sequence>
<evidence type="ECO:0000313" key="3">
    <source>
        <dbReference type="Proteomes" id="UP000799438"/>
    </source>
</evidence>
<name>A0A6A6B057_9PEZI</name>
<keyword evidence="3" id="KW-1185">Reference proteome</keyword>
<dbReference type="RefSeq" id="XP_033392646.1">
    <property type="nucleotide sequence ID" value="XM_033539409.1"/>
</dbReference>
<proteinExistence type="predicted"/>
<dbReference type="InterPro" id="IPR010730">
    <property type="entry name" value="HET"/>
</dbReference>
<evidence type="ECO:0000259" key="1">
    <source>
        <dbReference type="Pfam" id="PF06985"/>
    </source>
</evidence>
<dbReference type="GeneID" id="54296905"/>
<dbReference type="PANTHER" id="PTHR24148:SF64">
    <property type="entry name" value="HETEROKARYON INCOMPATIBILITY DOMAIN-CONTAINING PROTEIN"/>
    <property type="match status" value="1"/>
</dbReference>
<dbReference type="InterPro" id="IPR052895">
    <property type="entry name" value="HetReg/Transcr_Mod"/>
</dbReference>